<feature type="non-terminal residue" evidence="1">
    <location>
        <position position="236"/>
    </location>
</feature>
<dbReference type="AlphaFoldDB" id="X0Z4D5"/>
<protein>
    <submittedName>
        <fullName evidence="1">Uncharacterized protein</fullName>
    </submittedName>
</protein>
<evidence type="ECO:0000313" key="1">
    <source>
        <dbReference type="EMBL" id="GAG53282.1"/>
    </source>
</evidence>
<organism evidence="1">
    <name type="scientific">marine sediment metagenome</name>
    <dbReference type="NCBI Taxonomy" id="412755"/>
    <lineage>
        <taxon>unclassified sequences</taxon>
        <taxon>metagenomes</taxon>
        <taxon>ecological metagenomes</taxon>
    </lineage>
</organism>
<accession>X0Z4D5</accession>
<gene>
    <name evidence="1" type="ORF">S01H1_76189</name>
</gene>
<dbReference type="EMBL" id="BARS01051115">
    <property type="protein sequence ID" value="GAG53282.1"/>
    <property type="molecule type" value="Genomic_DNA"/>
</dbReference>
<comment type="caution">
    <text evidence="1">The sequence shown here is derived from an EMBL/GenBank/DDBJ whole genome shotgun (WGS) entry which is preliminary data.</text>
</comment>
<reference evidence="1" key="1">
    <citation type="journal article" date="2014" name="Front. Microbiol.">
        <title>High frequency of phylogenetically diverse reductive dehalogenase-homologous genes in deep subseafloor sedimentary metagenomes.</title>
        <authorList>
            <person name="Kawai M."/>
            <person name="Futagami T."/>
            <person name="Toyoda A."/>
            <person name="Takaki Y."/>
            <person name="Nishi S."/>
            <person name="Hori S."/>
            <person name="Arai W."/>
            <person name="Tsubouchi T."/>
            <person name="Morono Y."/>
            <person name="Uchiyama I."/>
            <person name="Ito T."/>
            <person name="Fujiyama A."/>
            <person name="Inagaki F."/>
            <person name="Takami H."/>
        </authorList>
    </citation>
    <scope>NUCLEOTIDE SEQUENCE</scope>
    <source>
        <strain evidence="1">Expedition CK06-06</strain>
    </source>
</reference>
<name>X0Z4D5_9ZZZZ</name>
<sequence length="236" mass="25988">MLAEAIDTMTPVAIMKQMKQGFVHNNGTFLNREQATEMVGKKGDVLYSEDLLADLAKVRIVSKDVAAKDQAAVDKVTQAISKPTLKNKLAAKLMARHDSQVSVVPNIDTIAGFNDEVKDAFKGYRGVYVTSKNWLYLNATTLSKYSDKDIQATYLHEALHATIDNTFRKVSPDAYRRGMRSIQDWHNFAGIYLTQTAIKSQPLRVKAFASAMNMAAANADKAQADLDAGKGSVKKL</sequence>
<proteinExistence type="predicted"/>